<evidence type="ECO:0000256" key="2">
    <source>
        <dbReference type="ARBA" id="ARBA00010989"/>
    </source>
</evidence>
<dbReference type="PANTHER" id="PTHR10961:SF46">
    <property type="entry name" value="PEROXISOMAL SARCOSINE OXIDASE"/>
    <property type="match status" value="1"/>
</dbReference>
<proteinExistence type="inferred from homology"/>
<dbReference type="SUPFAM" id="SSF51905">
    <property type="entry name" value="FAD/NAD(P)-binding domain"/>
    <property type="match status" value="1"/>
</dbReference>
<dbReference type="Pfam" id="PF01266">
    <property type="entry name" value="DAO"/>
    <property type="match status" value="1"/>
</dbReference>
<evidence type="ECO:0000313" key="8">
    <source>
        <dbReference type="Proteomes" id="UP000629468"/>
    </source>
</evidence>
<dbReference type="InterPro" id="IPR036188">
    <property type="entry name" value="FAD/NAD-bd_sf"/>
</dbReference>
<gene>
    <name evidence="7" type="ORF">Agabi119p4_2061</name>
</gene>
<accession>A0A8H7KK06</accession>
<comment type="caution">
    <text evidence="7">The sequence shown here is derived from an EMBL/GenBank/DDBJ whole genome shotgun (WGS) entry which is preliminary data.</text>
</comment>
<evidence type="ECO:0000256" key="3">
    <source>
        <dbReference type="ARBA" id="ARBA00022630"/>
    </source>
</evidence>
<dbReference type="InterPro" id="IPR045170">
    <property type="entry name" value="MTOX"/>
</dbReference>
<evidence type="ECO:0000256" key="5">
    <source>
        <dbReference type="ARBA" id="ARBA00023002"/>
    </source>
</evidence>
<comment type="similarity">
    <text evidence="2">Belongs to the MSOX/MTOX family.</text>
</comment>
<dbReference type="GO" id="GO:0050660">
    <property type="term" value="F:flavin adenine dinucleotide binding"/>
    <property type="evidence" value="ECO:0007669"/>
    <property type="project" value="InterPro"/>
</dbReference>
<evidence type="ECO:0000256" key="1">
    <source>
        <dbReference type="ARBA" id="ARBA00001974"/>
    </source>
</evidence>
<dbReference type="GO" id="GO:0008115">
    <property type="term" value="F:sarcosine oxidase activity"/>
    <property type="evidence" value="ECO:0007669"/>
    <property type="project" value="TreeGrafter"/>
</dbReference>
<comment type="cofactor">
    <cofactor evidence="1">
        <name>FAD</name>
        <dbReference type="ChEBI" id="CHEBI:57692"/>
    </cofactor>
</comment>
<name>A0A8H7KK06_AGABI</name>
<keyword evidence="4" id="KW-0274">FAD</keyword>
<dbReference type="EMBL" id="JABXXO010000003">
    <property type="protein sequence ID" value="KAF7782685.1"/>
    <property type="molecule type" value="Genomic_DNA"/>
</dbReference>
<dbReference type="GO" id="GO:0050031">
    <property type="term" value="F:L-pipecolate oxidase activity"/>
    <property type="evidence" value="ECO:0007669"/>
    <property type="project" value="TreeGrafter"/>
</dbReference>
<reference evidence="7 8" key="1">
    <citation type="journal article" name="Sci. Rep.">
        <title>Telomere-to-telomere assembled and centromere annotated genomes of the two main subspecies of the button mushroom Agaricus bisporus reveal especially polymorphic chromosome ends.</title>
        <authorList>
            <person name="Sonnenberg A.S.M."/>
            <person name="Sedaghat-Telgerd N."/>
            <person name="Lavrijssen B."/>
            <person name="Ohm R.A."/>
            <person name="Hendrickx P.M."/>
            <person name="Scholtmeijer K."/>
            <person name="Baars J.J.P."/>
            <person name="van Peer A."/>
        </authorList>
    </citation>
    <scope>NUCLEOTIDE SEQUENCE [LARGE SCALE GENOMIC DNA]</scope>
    <source>
        <strain evidence="7 8">H119_p4</strain>
    </source>
</reference>
<dbReference type="Gene3D" id="3.30.9.10">
    <property type="entry name" value="D-Amino Acid Oxidase, subunit A, domain 2"/>
    <property type="match status" value="1"/>
</dbReference>
<organism evidence="7 8">
    <name type="scientific">Agaricus bisporus var. burnettii</name>
    <dbReference type="NCBI Taxonomy" id="192524"/>
    <lineage>
        <taxon>Eukaryota</taxon>
        <taxon>Fungi</taxon>
        <taxon>Dikarya</taxon>
        <taxon>Basidiomycota</taxon>
        <taxon>Agaricomycotina</taxon>
        <taxon>Agaricomycetes</taxon>
        <taxon>Agaricomycetidae</taxon>
        <taxon>Agaricales</taxon>
        <taxon>Agaricineae</taxon>
        <taxon>Agaricaceae</taxon>
        <taxon>Agaricus</taxon>
    </lineage>
</organism>
<protein>
    <recommendedName>
        <fullName evidence="6">FAD dependent oxidoreductase domain-containing protein</fullName>
    </recommendedName>
</protein>
<evidence type="ECO:0000256" key="4">
    <source>
        <dbReference type="ARBA" id="ARBA00022827"/>
    </source>
</evidence>
<dbReference type="PANTHER" id="PTHR10961">
    <property type="entry name" value="PEROXISOMAL SARCOSINE OXIDASE"/>
    <property type="match status" value="1"/>
</dbReference>
<keyword evidence="3" id="KW-0285">Flavoprotein</keyword>
<dbReference type="AlphaFoldDB" id="A0A8H7KK06"/>
<dbReference type="Proteomes" id="UP000629468">
    <property type="component" value="Unassembled WGS sequence"/>
</dbReference>
<dbReference type="GO" id="GO:0004657">
    <property type="term" value="F:proline dehydrogenase activity"/>
    <property type="evidence" value="ECO:0007669"/>
    <property type="project" value="TreeGrafter"/>
</dbReference>
<dbReference type="SUPFAM" id="SSF54373">
    <property type="entry name" value="FAD-linked reductases, C-terminal domain"/>
    <property type="match status" value="1"/>
</dbReference>
<evidence type="ECO:0000313" key="7">
    <source>
        <dbReference type="EMBL" id="KAF7782685.1"/>
    </source>
</evidence>
<sequence length="461" mass="50388">MEGDNVGRRPHDSRIVILGAGCFGLSTAYHLSLRGYTNITVLERSTTLPAPDASSNDINRIVRSSYNDKFYSALAREAINAWKDRKLWGNTYHESGVLVLGIDNTSETNPETQEVVSASLAYANESFINDLELGCSVLPLPDPASVRSVLPSDARIGSFEGDGSVYYRRTGYLNRDGGWADAGQGIRILMSEVQKLGVKVLPGKSVTNILWDDRKATGISCADGSTYDADLVVIATGSWTPSAFPDLDLRGQCLSTGQVVAMIQLTEDEAEHLRSSPVVLDFLHGFYCFPPTDKNILKVAIHGPGHLHTVNGAISTPRTILSHPDNGSAIPKSSLPLLRKCLRELYPDIAEKPFCGTRLCWYNDAPDGNWMIGRYPSAENLILATCGSGHAYKFLPIMGRLVVDLIEDKLEPALVEKFAVNRVHGRVDQSRSGLPIELDLSQLCLPADLDPEQPRAQILRN</sequence>
<keyword evidence="5" id="KW-0560">Oxidoreductase</keyword>
<evidence type="ECO:0000259" key="6">
    <source>
        <dbReference type="Pfam" id="PF01266"/>
    </source>
</evidence>
<dbReference type="Gene3D" id="3.50.50.60">
    <property type="entry name" value="FAD/NAD(P)-binding domain"/>
    <property type="match status" value="1"/>
</dbReference>
<feature type="domain" description="FAD dependent oxidoreductase" evidence="6">
    <location>
        <begin position="14"/>
        <end position="405"/>
    </location>
</feature>
<dbReference type="InterPro" id="IPR006076">
    <property type="entry name" value="FAD-dep_OxRdtase"/>
</dbReference>